<evidence type="ECO:0000256" key="1">
    <source>
        <dbReference type="SAM" id="MobiDB-lite"/>
    </source>
</evidence>
<evidence type="ECO:0000313" key="2">
    <source>
        <dbReference type="EMBL" id="OGE18676.1"/>
    </source>
</evidence>
<accession>A0A1F5IQS2</accession>
<organism evidence="2 3">
    <name type="scientific">Candidatus Daviesbacteria bacterium RIFCSPHIGHO2_01_FULL_41_23</name>
    <dbReference type="NCBI Taxonomy" id="1797764"/>
    <lineage>
        <taxon>Bacteria</taxon>
        <taxon>Candidatus Daviesiibacteriota</taxon>
    </lineage>
</organism>
<comment type="caution">
    <text evidence="2">The sequence shown here is derived from an EMBL/GenBank/DDBJ whole genome shotgun (WGS) entry which is preliminary data.</text>
</comment>
<dbReference type="AlphaFoldDB" id="A0A1F5IQS2"/>
<protein>
    <submittedName>
        <fullName evidence="2">Uncharacterized protein</fullName>
    </submittedName>
</protein>
<reference evidence="2 3" key="1">
    <citation type="journal article" date="2016" name="Nat. Commun.">
        <title>Thousands of microbial genomes shed light on interconnected biogeochemical processes in an aquifer system.</title>
        <authorList>
            <person name="Anantharaman K."/>
            <person name="Brown C.T."/>
            <person name="Hug L.A."/>
            <person name="Sharon I."/>
            <person name="Castelle C.J."/>
            <person name="Probst A.J."/>
            <person name="Thomas B.C."/>
            <person name="Singh A."/>
            <person name="Wilkins M.J."/>
            <person name="Karaoz U."/>
            <person name="Brodie E.L."/>
            <person name="Williams K.H."/>
            <person name="Hubbard S.S."/>
            <person name="Banfield J.F."/>
        </authorList>
    </citation>
    <scope>NUCLEOTIDE SEQUENCE [LARGE SCALE GENOMIC DNA]</scope>
</reference>
<dbReference type="Proteomes" id="UP000176336">
    <property type="component" value="Unassembled WGS sequence"/>
</dbReference>
<proteinExistence type="predicted"/>
<dbReference type="EMBL" id="MFCR01000011">
    <property type="protein sequence ID" value="OGE18676.1"/>
    <property type="molecule type" value="Genomic_DNA"/>
</dbReference>
<sequence length="208" mass="21662">MPNFNSVEARLFYGLTVALITVAGSVGVEPGVTTVRAGGNSPAPAAEPVPTIAPTPTAARPTPTPDALDIQIANALATSTVLAGNEKLAEAEAVKRKQLLDIYATQTAKIDRINALNGTPTVTPTFTRDQIIIRSGAGLLPTNTPSPSPEPVPTESTGEEGSSNTRGGSFLDNLPTIDQILMGLGVAVGLSAIGASLHRWRNRAWFWQ</sequence>
<feature type="region of interest" description="Disordered" evidence="1">
    <location>
        <begin position="137"/>
        <end position="169"/>
    </location>
</feature>
<evidence type="ECO:0000313" key="3">
    <source>
        <dbReference type="Proteomes" id="UP000176336"/>
    </source>
</evidence>
<name>A0A1F5IQS2_9BACT</name>
<gene>
    <name evidence="2" type="ORF">A2871_04220</name>
</gene>